<evidence type="ECO:0000256" key="4">
    <source>
        <dbReference type="ARBA" id="ARBA00022723"/>
    </source>
</evidence>
<feature type="compositionally biased region" description="Basic and acidic residues" evidence="8">
    <location>
        <begin position="178"/>
        <end position="189"/>
    </location>
</feature>
<evidence type="ECO:0000256" key="3">
    <source>
        <dbReference type="ARBA" id="ARBA00022617"/>
    </source>
</evidence>
<gene>
    <name evidence="10" type="ORF">RIMI_LOCUS5815879</name>
</gene>
<dbReference type="EC" id="1.14.14.18" evidence="2"/>
<feature type="domain" description="Reverse transcriptase/retrotransposon-derived protein RNase H-like" evidence="9">
    <location>
        <begin position="60"/>
        <end position="128"/>
    </location>
</feature>
<keyword evidence="6" id="KW-0560">Oxidoreductase</keyword>
<dbReference type="PANTHER" id="PTHR10720">
    <property type="entry name" value="HEME OXYGENASE"/>
    <property type="match status" value="1"/>
</dbReference>
<dbReference type="InterPro" id="IPR041577">
    <property type="entry name" value="RT_RNaseH_2"/>
</dbReference>
<accession>A0ABN9L867</accession>
<comment type="similarity">
    <text evidence="1">Belongs to the heme oxygenase family.</text>
</comment>
<dbReference type="InterPro" id="IPR043128">
    <property type="entry name" value="Rev_trsase/Diguanyl_cyclase"/>
</dbReference>
<dbReference type="InterPro" id="IPR016053">
    <property type="entry name" value="Haem_Oase-like"/>
</dbReference>
<keyword evidence="3" id="KW-0349">Heme</keyword>
<dbReference type="CDD" id="cd19165">
    <property type="entry name" value="HemeO"/>
    <property type="match status" value="1"/>
</dbReference>
<evidence type="ECO:0000256" key="1">
    <source>
        <dbReference type="ARBA" id="ARBA00006134"/>
    </source>
</evidence>
<dbReference type="PROSITE" id="PS00593">
    <property type="entry name" value="HEME_OXYGENASE"/>
    <property type="match status" value="2"/>
</dbReference>
<dbReference type="InterPro" id="IPR043502">
    <property type="entry name" value="DNA/RNA_pol_sf"/>
</dbReference>
<reference evidence="10" key="1">
    <citation type="submission" date="2023-07" db="EMBL/GenBank/DDBJ databases">
        <authorList>
            <person name="Stuckert A."/>
        </authorList>
    </citation>
    <scope>NUCLEOTIDE SEQUENCE</scope>
</reference>
<dbReference type="Gene3D" id="1.20.910.10">
    <property type="entry name" value="Heme oxygenase-like"/>
    <property type="match status" value="3"/>
</dbReference>
<dbReference type="Gene3D" id="3.30.70.270">
    <property type="match status" value="1"/>
</dbReference>
<dbReference type="PANTHER" id="PTHR10720:SF2">
    <property type="entry name" value="HEME OXYGENASE 2"/>
    <property type="match status" value="1"/>
</dbReference>
<dbReference type="Proteomes" id="UP001176940">
    <property type="component" value="Unassembled WGS sequence"/>
</dbReference>
<organism evidence="10 11">
    <name type="scientific">Ranitomeya imitator</name>
    <name type="common">mimic poison frog</name>
    <dbReference type="NCBI Taxonomy" id="111125"/>
    <lineage>
        <taxon>Eukaryota</taxon>
        <taxon>Metazoa</taxon>
        <taxon>Chordata</taxon>
        <taxon>Craniata</taxon>
        <taxon>Vertebrata</taxon>
        <taxon>Euteleostomi</taxon>
        <taxon>Amphibia</taxon>
        <taxon>Batrachia</taxon>
        <taxon>Anura</taxon>
        <taxon>Neobatrachia</taxon>
        <taxon>Hyloidea</taxon>
        <taxon>Dendrobatidae</taxon>
        <taxon>Dendrobatinae</taxon>
        <taxon>Ranitomeya</taxon>
    </lineage>
</organism>
<evidence type="ECO:0000256" key="7">
    <source>
        <dbReference type="ARBA" id="ARBA00023004"/>
    </source>
</evidence>
<evidence type="ECO:0000313" key="10">
    <source>
        <dbReference type="EMBL" id="CAJ0934172.1"/>
    </source>
</evidence>
<dbReference type="Pfam" id="PF17919">
    <property type="entry name" value="RT_RNaseH_2"/>
    <property type="match status" value="1"/>
</dbReference>
<feature type="region of interest" description="Disordered" evidence="8">
    <location>
        <begin position="490"/>
        <end position="528"/>
    </location>
</feature>
<proteinExistence type="inferred from homology"/>
<evidence type="ECO:0000313" key="11">
    <source>
        <dbReference type="Proteomes" id="UP001176940"/>
    </source>
</evidence>
<protein>
    <recommendedName>
        <fullName evidence="2">heme oxygenase (biliverdin-producing)</fullName>
        <ecNumber evidence="2">1.14.14.18</ecNumber>
    </recommendedName>
</protein>
<keyword evidence="5" id="KW-0677">Repeat</keyword>
<sequence>MDPSKIRAVGDWSTPRNVKDVQRFLGFANFYRIFIKHFRRSSYQSLQSQRKLFLISRGTSGFDKLNPRFISSPLLVHPNPELPFVIVVDASDSAVGAVLSQRVGDKMQLHPCAFLSHNMSSAEKNYDIGRLYKTIKKQQINIAEPFRLILTCEYWTFFILSRNTDTMSSAQEESGIYGEKDHQHPRPTDLSELLKEGTKKSHDDAQNTKFMKDFLKGRIKRELFKELHRAEALQKDVTYFYGEDWKDTIQCSEATQAYVDRIRHLGRHKPELLVAHAYTRYMGDLSGGQVLKKVAQRALHLPNTGEGIQFLHLATGALYYTYSALEEELDRNKENPAIAPLYFPQELHRAEALQKDVTYFYGEDWKDTIQCSEATQAYVDRIRHLGRHKPELLVAHAYTRYMGDLSGGQVLKKVAQRALHLPNTGEGIQFYMFDDVTNAHKFKQLYRARLNTLELNAEVKKGMVEEAKKAFQFNMQLFEELAKIGTTLPDERQDGGEGKGDIHKHPCGLLRMSTPRGGGSTRSHGDKYSASRWHHTDIYIPITMPLL</sequence>
<dbReference type="EMBL" id="CAUEEQ010010138">
    <property type="protein sequence ID" value="CAJ0934172.1"/>
    <property type="molecule type" value="Genomic_DNA"/>
</dbReference>
<dbReference type="InterPro" id="IPR016084">
    <property type="entry name" value="Haem_Oase-like_multi-hlx"/>
</dbReference>
<evidence type="ECO:0000256" key="8">
    <source>
        <dbReference type="SAM" id="MobiDB-lite"/>
    </source>
</evidence>
<evidence type="ECO:0000259" key="9">
    <source>
        <dbReference type="Pfam" id="PF17919"/>
    </source>
</evidence>
<dbReference type="InterPro" id="IPR018207">
    <property type="entry name" value="Haem_oxygenase_CS"/>
</dbReference>
<comment type="caution">
    <text evidence="10">The sequence shown here is derived from an EMBL/GenBank/DDBJ whole genome shotgun (WGS) entry which is preliminary data.</text>
</comment>
<feature type="compositionally biased region" description="Basic and acidic residues" evidence="8">
    <location>
        <begin position="490"/>
        <end position="504"/>
    </location>
</feature>
<keyword evidence="4" id="KW-0479">Metal-binding</keyword>
<feature type="region of interest" description="Disordered" evidence="8">
    <location>
        <begin position="170"/>
        <end position="189"/>
    </location>
</feature>
<dbReference type="Pfam" id="PF01126">
    <property type="entry name" value="Heme_oxygenase"/>
    <property type="match status" value="2"/>
</dbReference>
<evidence type="ECO:0000256" key="2">
    <source>
        <dbReference type="ARBA" id="ARBA00012360"/>
    </source>
</evidence>
<evidence type="ECO:0000256" key="6">
    <source>
        <dbReference type="ARBA" id="ARBA00023002"/>
    </source>
</evidence>
<dbReference type="InterPro" id="IPR002051">
    <property type="entry name" value="Haem_Oase"/>
</dbReference>
<keyword evidence="7" id="KW-0408">Iron</keyword>
<name>A0ABN9L867_9NEOB</name>
<dbReference type="SUPFAM" id="SSF56672">
    <property type="entry name" value="DNA/RNA polymerases"/>
    <property type="match status" value="1"/>
</dbReference>
<evidence type="ECO:0000256" key="5">
    <source>
        <dbReference type="ARBA" id="ARBA00022737"/>
    </source>
</evidence>
<keyword evidence="11" id="KW-1185">Reference proteome</keyword>
<dbReference type="SUPFAM" id="SSF48613">
    <property type="entry name" value="Heme oxygenase-like"/>
    <property type="match status" value="2"/>
</dbReference>